<dbReference type="RefSeq" id="WP_257595097.1">
    <property type="nucleotide sequence ID" value="NZ_JANKHH010000003.1"/>
</dbReference>
<feature type="chain" id="PRO_5045484634" evidence="1">
    <location>
        <begin position="24"/>
        <end position="68"/>
    </location>
</feature>
<dbReference type="EMBL" id="JANKHH010000003">
    <property type="protein sequence ID" value="MCR2833329.1"/>
    <property type="molecule type" value="Genomic_DNA"/>
</dbReference>
<protein>
    <submittedName>
        <fullName evidence="2">Uncharacterized protein</fullName>
    </submittedName>
</protein>
<dbReference type="Proteomes" id="UP001206067">
    <property type="component" value="Unassembled WGS sequence"/>
</dbReference>
<evidence type="ECO:0000313" key="3">
    <source>
        <dbReference type="Proteomes" id="UP001206067"/>
    </source>
</evidence>
<organism evidence="2 3">
    <name type="scientific">Parerythrobacter lacustris</name>
    <dbReference type="NCBI Taxonomy" id="2969984"/>
    <lineage>
        <taxon>Bacteria</taxon>
        <taxon>Pseudomonadati</taxon>
        <taxon>Pseudomonadota</taxon>
        <taxon>Alphaproteobacteria</taxon>
        <taxon>Sphingomonadales</taxon>
        <taxon>Erythrobacteraceae</taxon>
        <taxon>Parerythrobacter</taxon>
    </lineage>
</organism>
<proteinExistence type="predicted"/>
<keyword evidence="1" id="KW-0732">Signal</keyword>
<name>A0ABT1XNU8_9SPHN</name>
<gene>
    <name evidence="2" type="ORF">NSO95_05180</name>
</gene>
<keyword evidence="3" id="KW-1185">Reference proteome</keyword>
<evidence type="ECO:0000313" key="2">
    <source>
        <dbReference type="EMBL" id="MCR2833329.1"/>
    </source>
</evidence>
<accession>A0ABT1XNU8</accession>
<reference evidence="2 3" key="1">
    <citation type="submission" date="2022-08" db="EMBL/GenBank/DDBJ databases">
        <title>Polyphasic taxonomy analysis of Qipengyuania sp.RS5-5.</title>
        <authorList>
            <person name="Xamxidin M."/>
            <person name="Wu M."/>
        </authorList>
    </citation>
    <scope>NUCLEOTIDE SEQUENCE [LARGE SCALE GENOMIC DNA]</scope>
    <source>
        <strain evidence="2 3">RS5-5</strain>
    </source>
</reference>
<feature type="signal peptide" evidence="1">
    <location>
        <begin position="1"/>
        <end position="23"/>
    </location>
</feature>
<evidence type="ECO:0000256" key="1">
    <source>
        <dbReference type="SAM" id="SignalP"/>
    </source>
</evidence>
<sequence length="68" mass="7081">MNFRRLALSGLFAACTFPGSVAASELAGPGRFCGYSPIIDLLEGETITTLQGGIHGGSFRWDGAFGTL</sequence>
<comment type="caution">
    <text evidence="2">The sequence shown here is derived from an EMBL/GenBank/DDBJ whole genome shotgun (WGS) entry which is preliminary data.</text>
</comment>